<dbReference type="Proteomes" id="UP000018208">
    <property type="component" value="Unassembled WGS sequence"/>
</dbReference>
<evidence type="ECO:0000313" key="3">
    <source>
        <dbReference type="Proteomes" id="UP000018208"/>
    </source>
</evidence>
<evidence type="ECO:0000313" key="2">
    <source>
        <dbReference type="EMBL" id="KAH0573436.1"/>
    </source>
</evidence>
<dbReference type="EMBL" id="KI546101">
    <property type="protein sequence ID" value="EST45104.1"/>
    <property type="molecule type" value="Genomic_DNA"/>
</dbReference>
<keyword evidence="3" id="KW-1185">Reference proteome</keyword>
<evidence type="ECO:0000313" key="1">
    <source>
        <dbReference type="EMBL" id="EST45104.1"/>
    </source>
</evidence>
<sequence>MTERTLSEYSSDTSTDSSYKVSFEENDSFCDFPLSTSDIDHFILIHRQKRYIDISLLENMNKDDIYRLIKMIKQAQVIDISPEQILGYLSIFDQKVLATVIQSLGILKTTSFKVHSLIKDKIDVDLHSISQFFQYYKQQIKIDYALHSVNQIENWMVPNLFKFNPINDIALKWKNLDFKEFTDIQIKSYIDQLK</sequence>
<organism evidence="1">
    <name type="scientific">Spironucleus salmonicida</name>
    <dbReference type="NCBI Taxonomy" id="348837"/>
    <lineage>
        <taxon>Eukaryota</taxon>
        <taxon>Metamonada</taxon>
        <taxon>Diplomonadida</taxon>
        <taxon>Hexamitidae</taxon>
        <taxon>Hexamitinae</taxon>
        <taxon>Spironucleus</taxon>
    </lineage>
</organism>
<reference evidence="1 2" key="1">
    <citation type="journal article" date="2014" name="PLoS Genet.">
        <title>The Genome of Spironucleus salmonicida Highlights a Fish Pathogen Adapted to Fluctuating Environments.</title>
        <authorList>
            <person name="Xu F."/>
            <person name="Jerlstrom-Hultqvist J."/>
            <person name="Einarsson E."/>
            <person name="Astvaldsson A."/>
            <person name="Svard S.G."/>
            <person name="Andersson J.O."/>
        </authorList>
    </citation>
    <scope>NUCLEOTIDE SEQUENCE</scope>
    <source>
        <strain evidence="2">ATCC 50377</strain>
    </source>
</reference>
<name>V6LWB6_9EUKA</name>
<gene>
    <name evidence="1" type="ORF">SS50377_15124</name>
    <name evidence="2" type="ORF">SS50377_25556</name>
</gene>
<accession>V6LWB6</accession>
<dbReference type="EMBL" id="AUWU02000005">
    <property type="protein sequence ID" value="KAH0573436.1"/>
    <property type="molecule type" value="Genomic_DNA"/>
</dbReference>
<dbReference type="VEuPathDB" id="GiardiaDB:SS50377_25556"/>
<proteinExistence type="predicted"/>
<reference evidence="2" key="2">
    <citation type="submission" date="2020-12" db="EMBL/GenBank/DDBJ databases">
        <title>New Spironucleus salmonicida genome in near-complete chromosomes.</title>
        <authorList>
            <person name="Xu F."/>
            <person name="Kurt Z."/>
            <person name="Jimenez-Gonzalez A."/>
            <person name="Astvaldsson A."/>
            <person name="Andersson J.O."/>
            <person name="Svard S.G."/>
        </authorList>
    </citation>
    <scope>NUCLEOTIDE SEQUENCE</scope>
    <source>
        <strain evidence="2">ATCC 50377</strain>
    </source>
</reference>
<protein>
    <submittedName>
        <fullName evidence="1">Uncharacterized protein</fullName>
    </submittedName>
</protein>
<dbReference type="AlphaFoldDB" id="V6LWB6"/>